<keyword evidence="2" id="KW-1185">Reference proteome</keyword>
<accession>A0ABR5DV23</accession>
<proteinExistence type="predicted"/>
<dbReference type="EMBL" id="LAPV01000153">
    <property type="protein sequence ID" value="KKC31841.1"/>
    <property type="molecule type" value="Genomic_DNA"/>
</dbReference>
<reference evidence="1 2" key="1">
    <citation type="submission" date="2015-03" db="EMBL/GenBank/DDBJ databases">
        <authorList>
            <person name="Lepp D."/>
            <person name="Hassan Y.I."/>
            <person name="Li X.-Z."/>
            <person name="Zhou T."/>
        </authorList>
    </citation>
    <scope>NUCLEOTIDE SEQUENCE [LARGE SCALE GENOMIC DNA]</scope>
    <source>
        <strain evidence="1 2">Cr7-05</strain>
    </source>
</reference>
<comment type="caution">
    <text evidence="1">The sequence shown here is derived from an EMBL/GenBank/DDBJ whole genome shotgun (WGS) entry which is preliminary data.</text>
</comment>
<evidence type="ECO:0000313" key="1">
    <source>
        <dbReference type="EMBL" id="KKC31841.1"/>
    </source>
</evidence>
<gene>
    <name evidence="1" type="ORF">WH91_17715</name>
</gene>
<sequence length="111" mass="11940">MAPIKRRVSKHEPYRTKTMKRTSLVGGALAATAITLFSIAGSSANPAPAVLPKQNYVEATFAARFPVAGPNLVLALSDLVDVERMIREASAEERARHQTAISIPTLQDRVG</sequence>
<organism evidence="1 2">
    <name type="scientific">Devosia psychrophila</name>
    <dbReference type="NCBI Taxonomy" id="728005"/>
    <lineage>
        <taxon>Bacteria</taxon>
        <taxon>Pseudomonadati</taxon>
        <taxon>Pseudomonadota</taxon>
        <taxon>Alphaproteobacteria</taxon>
        <taxon>Hyphomicrobiales</taxon>
        <taxon>Devosiaceae</taxon>
        <taxon>Devosia</taxon>
    </lineage>
</organism>
<name>A0ABR5DV23_9HYPH</name>
<dbReference type="Proteomes" id="UP000033519">
    <property type="component" value="Unassembled WGS sequence"/>
</dbReference>
<evidence type="ECO:0000313" key="2">
    <source>
        <dbReference type="Proteomes" id="UP000033519"/>
    </source>
</evidence>
<protein>
    <submittedName>
        <fullName evidence="1">Uncharacterized protein</fullName>
    </submittedName>
</protein>